<dbReference type="NCBIfam" id="TIGR00682">
    <property type="entry name" value="lpxK"/>
    <property type="match status" value="1"/>
</dbReference>
<dbReference type="PANTHER" id="PTHR42724:SF1">
    <property type="entry name" value="TETRAACYLDISACCHARIDE 4'-KINASE, MITOCHONDRIAL-RELATED"/>
    <property type="match status" value="1"/>
</dbReference>
<keyword evidence="7 13" id="KW-0808">Transferase</keyword>
<evidence type="ECO:0000313" key="15">
    <source>
        <dbReference type="Proteomes" id="UP001500547"/>
    </source>
</evidence>
<evidence type="ECO:0000256" key="10">
    <source>
        <dbReference type="ARBA" id="ARBA00022840"/>
    </source>
</evidence>
<accession>A0ABP9R2Z7</accession>
<comment type="catalytic activity">
    <reaction evidence="13">
        <text>a lipid A disaccharide + ATP = a lipid IVA + ADP + H(+)</text>
        <dbReference type="Rhea" id="RHEA:67840"/>
        <dbReference type="ChEBI" id="CHEBI:15378"/>
        <dbReference type="ChEBI" id="CHEBI:30616"/>
        <dbReference type="ChEBI" id="CHEBI:176343"/>
        <dbReference type="ChEBI" id="CHEBI:176425"/>
        <dbReference type="ChEBI" id="CHEBI:456216"/>
        <dbReference type="EC" id="2.7.1.130"/>
    </reaction>
</comment>
<comment type="similarity">
    <text evidence="13">Belongs to the LpxK family.</text>
</comment>
<evidence type="ECO:0000256" key="11">
    <source>
        <dbReference type="ARBA" id="ARBA00023098"/>
    </source>
</evidence>
<gene>
    <name evidence="13 14" type="primary">lpxK</name>
    <name evidence="14" type="ORF">GCM10025770_34620</name>
</gene>
<name>A0ABP9R2Z7_9RHOO</name>
<evidence type="ECO:0000256" key="3">
    <source>
        <dbReference type="ARBA" id="ARBA00012071"/>
    </source>
</evidence>
<evidence type="ECO:0000256" key="6">
    <source>
        <dbReference type="ARBA" id="ARBA00022556"/>
    </source>
</evidence>
<evidence type="ECO:0000256" key="12">
    <source>
        <dbReference type="ARBA" id="ARBA00029757"/>
    </source>
</evidence>
<evidence type="ECO:0000313" key="14">
    <source>
        <dbReference type="EMBL" id="GAA5170890.1"/>
    </source>
</evidence>
<evidence type="ECO:0000256" key="7">
    <source>
        <dbReference type="ARBA" id="ARBA00022679"/>
    </source>
</evidence>
<organism evidence="14 15">
    <name type="scientific">Viridibacterium curvum</name>
    <dbReference type="NCBI Taxonomy" id="1101404"/>
    <lineage>
        <taxon>Bacteria</taxon>
        <taxon>Pseudomonadati</taxon>
        <taxon>Pseudomonadota</taxon>
        <taxon>Betaproteobacteria</taxon>
        <taxon>Rhodocyclales</taxon>
        <taxon>Rhodocyclaceae</taxon>
        <taxon>Viridibacterium</taxon>
    </lineage>
</organism>
<keyword evidence="8 13" id="KW-0547">Nucleotide-binding</keyword>
<protein>
    <recommendedName>
        <fullName evidence="4 13">Tetraacyldisaccharide 4'-kinase</fullName>
        <ecNumber evidence="3 13">2.7.1.130</ecNumber>
    </recommendedName>
    <alternativeName>
        <fullName evidence="12 13">Lipid A 4'-kinase</fullName>
    </alternativeName>
</protein>
<keyword evidence="11 13" id="KW-0443">Lipid metabolism</keyword>
<sequence length="318" mass="33647">MPLSACFALLVAFRRLAYRLGWLSVERVPVPVIIVGNIAVGGSGKTPTVLAVVDWLQRAGWRPGILSRGYGGSLTGPAAVRATSLVSEVGDEPVLMAQRAGVPVWIGRDRVAVAKALLATHPEVDVLVSDDGLQHYRLGRDVELVVLDESVLGNGLPLPAGPLREPLSRLASAQLLLLHGPVSAGLAARLPAIPQAGLGLQAGRFYRLDDPSQTRSAADFAGLRLKALAGIGRPERFRETLLAMGLPLTTFEAFPDHHPYVSNDLALDGAEALLMTEKDAIKCAGLAPQETWVLPVDADVDLTSLESLLKPSHGSQTA</sequence>
<feature type="binding site" evidence="13">
    <location>
        <begin position="39"/>
        <end position="46"/>
    </location>
    <ligand>
        <name>ATP</name>
        <dbReference type="ChEBI" id="CHEBI:30616"/>
    </ligand>
</feature>
<keyword evidence="5 13" id="KW-0444">Lipid biosynthesis</keyword>
<keyword evidence="6 13" id="KW-0441">Lipid A biosynthesis</keyword>
<dbReference type="InterPro" id="IPR027417">
    <property type="entry name" value="P-loop_NTPase"/>
</dbReference>
<evidence type="ECO:0000256" key="8">
    <source>
        <dbReference type="ARBA" id="ARBA00022741"/>
    </source>
</evidence>
<proteinExistence type="inferred from homology"/>
<evidence type="ECO:0000256" key="13">
    <source>
        <dbReference type="HAMAP-Rule" id="MF_00409"/>
    </source>
</evidence>
<evidence type="ECO:0000256" key="1">
    <source>
        <dbReference type="ARBA" id="ARBA00002274"/>
    </source>
</evidence>
<evidence type="ECO:0000256" key="2">
    <source>
        <dbReference type="ARBA" id="ARBA00004870"/>
    </source>
</evidence>
<dbReference type="Pfam" id="PF02606">
    <property type="entry name" value="LpxK"/>
    <property type="match status" value="1"/>
</dbReference>
<comment type="pathway">
    <text evidence="2 13">Glycolipid biosynthesis; lipid IV(A) biosynthesis; lipid IV(A) from (3R)-3-hydroxytetradecanoyl-[acyl-carrier-protein] and UDP-N-acetyl-alpha-D-glucosamine: step 6/6.</text>
</comment>
<keyword evidence="10 13" id="KW-0067">ATP-binding</keyword>
<dbReference type="SUPFAM" id="SSF52540">
    <property type="entry name" value="P-loop containing nucleoside triphosphate hydrolases"/>
    <property type="match status" value="1"/>
</dbReference>
<evidence type="ECO:0000256" key="4">
    <source>
        <dbReference type="ARBA" id="ARBA00016436"/>
    </source>
</evidence>
<evidence type="ECO:0000256" key="9">
    <source>
        <dbReference type="ARBA" id="ARBA00022777"/>
    </source>
</evidence>
<comment type="caution">
    <text evidence="14">The sequence shown here is derived from an EMBL/GenBank/DDBJ whole genome shotgun (WGS) entry which is preliminary data.</text>
</comment>
<dbReference type="PANTHER" id="PTHR42724">
    <property type="entry name" value="TETRAACYLDISACCHARIDE 4'-KINASE"/>
    <property type="match status" value="1"/>
</dbReference>
<dbReference type="InterPro" id="IPR003758">
    <property type="entry name" value="LpxK"/>
</dbReference>
<dbReference type="EMBL" id="BAABLD010000017">
    <property type="protein sequence ID" value="GAA5170890.1"/>
    <property type="molecule type" value="Genomic_DNA"/>
</dbReference>
<keyword evidence="9 13" id="KW-0418">Kinase</keyword>
<keyword evidence="15" id="KW-1185">Reference proteome</keyword>
<comment type="function">
    <text evidence="1 13">Transfers the gamma-phosphate of ATP to the 4'-position of a tetraacyldisaccharide 1-phosphate intermediate (termed DS-1-P) to form tetraacyldisaccharide 1,4'-bis-phosphate (lipid IVA).</text>
</comment>
<dbReference type="Proteomes" id="UP001500547">
    <property type="component" value="Unassembled WGS sequence"/>
</dbReference>
<reference evidence="15" key="1">
    <citation type="journal article" date="2019" name="Int. J. Syst. Evol. Microbiol.">
        <title>The Global Catalogue of Microorganisms (GCM) 10K type strain sequencing project: providing services to taxonomists for standard genome sequencing and annotation.</title>
        <authorList>
            <consortium name="The Broad Institute Genomics Platform"/>
            <consortium name="The Broad Institute Genome Sequencing Center for Infectious Disease"/>
            <person name="Wu L."/>
            <person name="Ma J."/>
        </authorList>
    </citation>
    <scope>NUCLEOTIDE SEQUENCE [LARGE SCALE GENOMIC DNA]</scope>
    <source>
        <strain evidence="15">JCM 18715</strain>
    </source>
</reference>
<dbReference type="HAMAP" id="MF_00409">
    <property type="entry name" value="LpxK"/>
    <property type="match status" value="1"/>
</dbReference>
<dbReference type="EC" id="2.7.1.130" evidence="3 13"/>
<evidence type="ECO:0000256" key="5">
    <source>
        <dbReference type="ARBA" id="ARBA00022516"/>
    </source>
</evidence>